<dbReference type="InterPro" id="IPR015631">
    <property type="entry name" value="CD2/SLAM_rcpt"/>
</dbReference>
<accession>A0A852MGC7</accession>
<dbReference type="SUPFAM" id="SSF48726">
    <property type="entry name" value="Immunoglobulin"/>
    <property type="match status" value="2"/>
</dbReference>
<dbReference type="Pfam" id="PF13927">
    <property type="entry name" value="Ig_3"/>
    <property type="match status" value="1"/>
</dbReference>
<feature type="non-terminal residue" evidence="6">
    <location>
        <position position="189"/>
    </location>
</feature>
<dbReference type="GO" id="GO:0005911">
    <property type="term" value="C:cell-cell junction"/>
    <property type="evidence" value="ECO:0007669"/>
    <property type="project" value="TreeGrafter"/>
</dbReference>
<evidence type="ECO:0000256" key="2">
    <source>
        <dbReference type="ARBA" id="ARBA00022729"/>
    </source>
</evidence>
<sequence length="189" mass="20705">RRYAAEGSSLLMHAPEIENVSFTQWEYLGSSSSAFILQHYADSQALTIYPAYQGRVVFNPKDGSILLLGLQEADSGTYRATVNLMLDKARTTLLQVLKPVPQPELQRTSNLAGSPIKLVCSVPEGTEVPSISWKKDGGPLPPEKCYQLPGNLTVLHIRMGEKSDCGTYSCNVSNVISWKETTLNLMVTG</sequence>
<dbReference type="AlphaFoldDB" id="A0A852MGC7"/>
<proteinExistence type="predicted"/>
<evidence type="ECO:0000313" key="6">
    <source>
        <dbReference type="EMBL" id="NXX99217.1"/>
    </source>
</evidence>
<evidence type="ECO:0000256" key="4">
    <source>
        <dbReference type="ARBA" id="ARBA00023180"/>
    </source>
</evidence>
<dbReference type="Proteomes" id="UP000632886">
    <property type="component" value="Unassembled WGS sequence"/>
</dbReference>
<comment type="subcellular location">
    <subcellularLocation>
        <location evidence="1">Membrane</location>
    </subcellularLocation>
</comment>
<keyword evidence="4" id="KW-0325">Glycoprotein</keyword>
<dbReference type="PANTHER" id="PTHR12080:SF59">
    <property type="entry name" value="HEPATIC AND GLIAL CELL ADHESION MOLECULE"/>
    <property type="match status" value="1"/>
</dbReference>
<gene>
    <name evidence="6" type="primary">Hepacam_0</name>
    <name evidence="6" type="ORF">CENBEN_R12554</name>
</gene>
<dbReference type="InterPro" id="IPR013783">
    <property type="entry name" value="Ig-like_fold"/>
</dbReference>
<dbReference type="EMBL" id="WBNK01003121">
    <property type="protein sequence ID" value="NXX99217.1"/>
    <property type="molecule type" value="Genomic_DNA"/>
</dbReference>
<keyword evidence="3" id="KW-0472">Membrane</keyword>
<organism evidence="6 7">
    <name type="scientific">Centropus bengalensis</name>
    <name type="common">lesser coucal</name>
    <dbReference type="NCBI Taxonomy" id="1463675"/>
    <lineage>
        <taxon>Eukaryota</taxon>
        <taxon>Metazoa</taxon>
        <taxon>Chordata</taxon>
        <taxon>Craniata</taxon>
        <taxon>Vertebrata</taxon>
        <taxon>Euteleostomi</taxon>
        <taxon>Archelosauria</taxon>
        <taxon>Archosauria</taxon>
        <taxon>Dinosauria</taxon>
        <taxon>Saurischia</taxon>
        <taxon>Theropoda</taxon>
        <taxon>Coelurosauria</taxon>
        <taxon>Aves</taxon>
        <taxon>Neognathae</taxon>
        <taxon>Neoaves</taxon>
        <taxon>Otidimorphae</taxon>
        <taxon>Cuculiformes</taxon>
        <taxon>Centropidae</taxon>
        <taxon>Centropus</taxon>
    </lineage>
</organism>
<dbReference type="CDD" id="cd00096">
    <property type="entry name" value="Ig"/>
    <property type="match status" value="1"/>
</dbReference>
<dbReference type="InterPro" id="IPR036179">
    <property type="entry name" value="Ig-like_dom_sf"/>
</dbReference>
<keyword evidence="7" id="KW-1185">Reference proteome</keyword>
<dbReference type="InterPro" id="IPR007110">
    <property type="entry name" value="Ig-like_dom"/>
</dbReference>
<dbReference type="GO" id="GO:0016020">
    <property type="term" value="C:membrane"/>
    <property type="evidence" value="ECO:0007669"/>
    <property type="project" value="UniProtKB-SubCell"/>
</dbReference>
<reference evidence="6 7" key="1">
    <citation type="submission" date="2020-02" db="EMBL/GenBank/DDBJ databases">
        <title>Bird 10,000 Genomes (B10K) Project - Family phase.</title>
        <authorList>
            <person name="Zhang G."/>
        </authorList>
    </citation>
    <scope>NUCLEOTIDE SEQUENCE [LARGE SCALE GENOMIC DNA]</scope>
    <source>
        <strain evidence="6">B10K-DU-017-21</strain>
    </source>
</reference>
<evidence type="ECO:0000256" key="3">
    <source>
        <dbReference type="ARBA" id="ARBA00023136"/>
    </source>
</evidence>
<dbReference type="InterPro" id="IPR003599">
    <property type="entry name" value="Ig_sub"/>
</dbReference>
<dbReference type="SMART" id="SM00408">
    <property type="entry name" value="IGc2"/>
    <property type="match status" value="1"/>
</dbReference>
<dbReference type="SMART" id="SM00409">
    <property type="entry name" value="IG"/>
    <property type="match status" value="2"/>
</dbReference>
<dbReference type="InterPro" id="IPR003598">
    <property type="entry name" value="Ig_sub2"/>
</dbReference>
<dbReference type="PROSITE" id="PS50835">
    <property type="entry name" value="IG_LIKE"/>
    <property type="match status" value="1"/>
</dbReference>
<evidence type="ECO:0000259" key="5">
    <source>
        <dbReference type="PROSITE" id="PS50835"/>
    </source>
</evidence>
<feature type="non-terminal residue" evidence="6">
    <location>
        <position position="1"/>
    </location>
</feature>
<dbReference type="Gene3D" id="2.60.40.10">
    <property type="entry name" value="Immunoglobulins"/>
    <property type="match status" value="2"/>
</dbReference>
<name>A0A852MGC7_9AVES</name>
<protein>
    <submittedName>
        <fullName evidence="6">HECAM protein</fullName>
    </submittedName>
</protein>
<comment type="caution">
    <text evidence="6">The sequence shown here is derived from an EMBL/GenBank/DDBJ whole genome shotgun (WGS) entry which is preliminary data.</text>
</comment>
<feature type="domain" description="Ig-like" evidence="5">
    <location>
        <begin position="103"/>
        <end position="188"/>
    </location>
</feature>
<evidence type="ECO:0000313" key="7">
    <source>
        <dbReference type="Proteomes" id="UP000632886"/>
    </source>
</evidence>
<evidence type="ECO:0000256" key="1">
    <source>
        <dbReference type="ARBA" id="ARBA00004370"/>
    </source>
</evidence>
<keyword evidence="2" id="KW-0732">Signal</keyword>
<dbReference type="PANTHER" id="PTHR12080">
    <property type="entry name" value="SIGNALING LYMPHOCYTIC ACTIVATION MOLECULE"/>
    <property type="match status" value="1"/>
</dbReference>